<name>A0ABY4AD31_9BURK</name>
<gene>
    <name evidence="1" type="ORF">INH39_13015</name>
</gene>
<dbReference type="RefSeq" id="WP_243493519.1">
    <property type="nucleotide sequence ID" value="NZ_CP063361.1"/>
</dbReference>
<evidence type="ECO:0000313" key="2">
    <source>
        <dbReference type="Proteomes" id="UP000831532"/>
    </source>
</evidence>
<proteinExistence type="predicted"/>
<accession>A0ABY4AD31</accession>
<reference evidence="1 2" key="1">
    <citation type="submission" date="2020-10" db="EMBL/GenBank/DDBJ databases">
        <title>Genome analysis of Massilia species.</title>
        <authorList>
            <person name="Jung D.-H."/>
        </authorList>
    </citation>
    <scope>NUCLEOTIDE SEQUENCE [LARGE SCALE GENOMIC DNA]</scope>
    <source>
        <strain evidence="2">sipir</strain>
    </source>
</reference>
<evidence type="ECO:0000313" key="1">
    <source>
        <dbReference type="EMBL" id="UOD32487.1"/>
    </source>
</evidence>
<organism evidence="1 2">
    <name type="scientific">Massilia violaceinigra</name>
    <dbReference type="NCBI Taxonomy" id="2045208"/>
    <lineage>
        <taxon>Bacteria</taxon>
        <taxon>Pseudomonadati</taxon>
        <taxon>Pseudomonadota</taxon>
        <taxon>Betaproteobacteria</taxon>
        <taxon>Burkholderiales</taxon>
        <taxon>Oxalobacteraceae</taxon>
        <taxon>Telluria group</taxon>
        <taxon>Massilia</taxon>
    </lineage>
</organism>
<keyword evidence="2" id="KW-1185">Reference proteome</keyword>
<sequence>MVFRITMDQSLRALLDHISVTPSDQNQLAGIDPHIVKHYIISETEAAIPKRDWKRWYALLEMSYFIEDEQIQAETLGNLLLMPGHDRHQEITRDIQDLGHPASIPYIGKMLETQYAFLTYTCSEDQVITKWFSHALADIGTPEAIAMMCKFALSPNRGIARGMRYRLQRIRNR</sequence>
<protein>
    <submittedName>
        <fullName evidence="1">Uncharacterized protein</fullName>
    </submittedName>
</protein>
<dbReference type="Proteomes" id="UP000831532">
    <property type="component" value="Chromosome"/>
</dbReference>
<dbReference type="EMBL" id="CP063361">
    <property type="protein sequence ID" value="UOD32487.1"/>
    <property type="molecule type" value="Genomic_DNA"/>
</dbReference>